<dbReference type="GO" id="GO:0003887">
    <property type="term" value="F:DNA-directed DNA polymerase activity"/>
    <property type="evidence" value="ECO:0007669"/>
    <property type="project" value="UniProtKB-EC"/>
</dbReference>
<reference evidence="7 8" key="1">
    <citation type="journal article" date="2023" name="Elife">
        <title>Identification of key yeast species and microbe-microbe interactions impacting larval growth of Drosophila in the wild.</title>
        <authorList>
            <person name="Mure A."/>
            <person name="Sugiura Y."/>
            <person name="Maeda R."/>
            <person name="Honda K."/>
            <person name="Sakurai N."/>
            <person name="Takahashi Y."/>
            <person name="Watada M."/>
            <person name="Katoh T."/>
            <person name="Gotoh A."/>
            <person name="Gotoh Y."/>
            <person name="Taniguchi I."/>
            <person name="Nakamura K."/>
            <person name="Hayashi T."/>
            <person name="Katayama T."/>
            <person name="Uemura T."/>
            <person name="Hattori Y."/>
        </authorList>
    </citation>
    <scope>NUCLEOTIDE SEQUENCE [LARGE SCALE GENOMIC DNA]</scope>
    <source>
        <strain evidence="7 8">SB-73</strain>
    </source>
</reference>
<keyword evidence="8" id="KW-1185">Reference proteome</keyword>
<dbReference type="InterPro" id="IPR003450">
    <property type="entry name" value="Replication_origin-bd"/>
</dbReference>
<evidence type="ECO:0000259" key="6">
    <source>
        <dbReference type="Pfam" id="PF02399"/>
    </source>
</evidence>
<evidence type="ECO:0000256" key="4">
    <source>
        <dbReference type="ARBA" id="ARBA00044768"/>
    </source>
</evidence>
<sequence length="1386" mass="158083">MSLFQQGSIRYAGPFYRLQTAIHYRAQAPTELSIIATDKNTSMAKKYFAVTMDGLYELLFESNKIERHCYEIIEDKCSAKLYYDLEMKCPESQDFTETQSRHFLELIVDTLVKFVHFALGAVCQPIVLQSCSPQKFSLHIIFPTVILDTHMFSARYLVECSRLYVNDRFQKMIINEEGTQELRQMIDRALNVGLIDDSVYKRHQLYRMVGNTKIGQQRWLHEYSTGSLFKKCFTKPCKQLFLNSLVTRRCASSVGHLPLVIAKPAWFKISSLNLKRYEETYPSAPKCSMSQECQELCEQLHTEYYYERSHTNQRKAAMRTEQAVTRIIADRRIDQEQPEGQEKNRLLLDGDKYIILANNTRIFANDVEHGIDVFCPWCETEQNEHRKYNLWTNVRGRGESSARTFKFMRSNELRRGIHCFNCEKTTIILPAVVHVATAATMLESVDSNLLAPEGYLTPEASGLYGTERLCFVDAPMGYGKTTMLAEYLKTVHKPRVLILTFRRALCTFLADSFNNSNIDIDCYLDESFTWDNLKAKSYLGETSTLRLVLCIDSICHIPSVERLQGFDVVAIDECQFTMTQLTSELRQIRDRWQNMEALREILKNSTKIVCMQHMISDYCKEFYTRFAQRDTELEATVSSKRLDAPLSLMPMRYSTRHDDLLPYVQNMLQYYLLNIQPGGSRKPFIVFTTSVGFAELLFGLLRAAVTETRPDLPGALDRILILTKHTADRAAQKRFAQNPCSPPFYDVVITTPVLQAGVSISNHFVTAFDFLFAGPLTTREEIQLTSRLRSKGRTDMEPFRYAWIQSGKPGHVKAHRKDILESQLEMAGFKDRVESFNNNVDIQYHYWSIVSELSSELADSINRHAWLYVQQYRFSEQIHDLFDAPLDDNLSLTGSVEWIKKKTTRTLHKDCFESVSNWLISIDDKNAECLYKPSPQSLFVLTGHDTAMTSLMSTIGSLQKPQAPCRDLEGAAVLANTVAADHLGLRKKFTWPSFCRALQTTEVLNRFLNVCIAAKIAPDRFLEFVEDPSTKSCLNEPLVNTLLESPFLVFAVWLAVKTKLICIDKDEPFIPQNLITRDGEKRYMMLDIDTDEKNSLEILETWERLGCQAIKGISSNTLHERLRILRSVKDGTIDAAAAAKPGKASVASILGNAMKAVGFPVYTQGHGKAQFCYDDFLTSVAVVMAFEMQNPPRPPMATVLDTMKVAIPWIILDAVQCFRDATVADYRPLWNDQEHRRISHTFAPLHKIFTPDSPMFHEEALEVAQSNASHFQNMPNFRGVNLTVNTVNTVNIVYQGSEGSAPNLDDAIRHAHEVTGTTVASNATRQTPARITMVSEPTSPITRGTVTPVVSEPISRKPGKRIYRKRTYATSDLSYREKRKSRALFT</sequence>
<dbReference type="GO" id="GO:0005759">
    <property type="term" value="C:mitochondrial matrix"/>
    <property type="evidence" value="ECO:0007669"/>
    <property type="project" value="TreeGrafter"/>
</dbReference>
<gene>
    <name evidence="7" type="ORF">DASB73_031390</name>
</gene>
<dbReference type="PANTHER" id="PTHR31399">
    <property type="entry name" value="DNA-DIRECTED PRIMASE / POLYMERASE PROTEIN"/>
    <property type="match status" value="1"/>
</dbReference>
<dbReference type="Proteomes" id="UP001362899">
    <property type="component" value="Unassembled WGS sequence"/>
</dbReference>
<dbReference type="GO" id="GO:0003682">
    <property type="term" value="F:chromatin binding"/>
    <property type="evidence" value="ECO:0007669"/>
    <property type="project" value="TreeGrafter"/>
</dbReference>
<dbReference type="SUPFAM" id="SSF52540">
    <property type="entry name" value="P-loop containing nucleoside triphosphate hydrolases"/>
    <property type="match status" value="1"/>
</dbReference>
<dbReference type="InterPro" id="IPR027417">
    <property type="entry name" value="P-loop_NTPase"/>
</dbReference>
<feature type="domain" description="Replication origin-binding protein" evidence="6">
    <location>
        <begin position="469"/>
        <end position="623"/>
    </location>
</feature>
<dbReference type="Gene3D" id="3.40.50.300">
    <property type="entry name" value="P-loop containing nucleotide triphosphate hydrolases"/>
    <property type="match status" value="1"/>
</dbReference>
<proteinExistence type="inferred from homology"/>
<comment type="catalytic activity">
    <reaction evidence="3">
        <text>ssDNA + n NTP = ssDNA/pppN(pN)n-1 hybrid + (n-1) diphosphate.</text>
        <dbReference type="EC" id="2.7.7.102"/>
    </reaction>
</comment>
<name>A0AAV5RM60_STABA</name>
<dbReference type="InterPro" id="IPR033379">
    <property type="entry name" value="Acid_Pase_AS"/>
</dbReference>
<protein>
    <recommendedName>
        <fullName evidence="2">DNA-directed primase/polymerase protein</fullName>
        <ecNumber evidence="4">2.7.7.102</ecNumber>
    </recommendedName>
</protein>
<dbReference type="GO" id="GO:0005634">
    <property type="term" value="C:nucleus"/>
    <property type="evidence" value="ECO:0007669"/>
    <property type="project" value="TreeGrafter"/>
</dbReference>
<evidence type="ECO:0000256" key="3">
    <source>
        <dbReference type="ARBA" id="ARBA00044677"/>
    </source>
</evidence>
<evidence type="ECO:0000256" key="5">
    <source>
        <dbReference type="ARBA" id="ARBA00047303"/>
    </source>
</evidence>
<comment type="caution">
    <text evidence="7">The sequence shown here is derived from an EMBL/GenBank/DDBJ whole genome shotgun (WGS) entry which is preliminary data.</text>
</comment>
<dbReference type="Pfam" id="PF02399">
    <property type="entry name" value="Herpes_ori_bp"/>
    <property type="match status" value="1"/>
</dbReference>
<evidence type="ECO:0000256" key="2">
    <source>
        <dbReference type="ARBA" id="ARBA00026139"/>
    </source>
</evidence>
<evidence type="ECO:0000313" key="8">
    <source>
        <dbReference type="Proteomes" id="UP001362899"/>
    </source>
</evidence>
<comment type="similarity">
    <text evidence="1">Belongs to the histidine acid phosphatase family.</text>
</comment>
<dbReference type="EMBL" id="BTGC01000008">
    <property type="protein sequence ID" value="GMM52176.1"/>
    <property type="molecule type" value="Genomic_DNA"/>
</dbReference>
<comment type="catalytic activity">
    <reaction evidence="5">
        <text>DNA(n) + a 2'-deoxyribonucleoside 5'-triphosphate = DNA(n+1) + diphosphate</text>
        <dbReference type="Rhea" id="RHEA:22508"/>
        <dbReference type="Rhea" id="RHEA-COMP:17339"/>
        <dbReference type="Rhea" id="RHEA-COMP:17340"/>
        <dbReference type="ChEBI" id="CHEBI:33019"/>
        <dbReference type="ChEBI" id="CHEBI:61560"/>
        <dbReference type="ChEBI" id="CHEBI:173112"/>
        <dbReference type="EC" id="2.7.7.7"/>
    </reaction>
    <physiologicalReaction direction="left-to-right" evidence="5">
        <dbReference type="Rhea" id="RHEA:22509"/>
    </physiologicalReaction>
</comment>
<evidence type="ECO:0000313" key="7">
    <source>
        <dbReference type="EMBL" id="GMM52176.1"/>
    </source>
</evidence>
<dbReference type="GO" id="GO:0005524">
    <property type="term" value="F:ATP binding"/>
    <property type="evidence" value="ECO:0007669"/>
    <property type="project" value="InterPro"/>
</dbReference>
<dbReference type="GO" id="GO:0042276">
    <property type="term" value="P:error-prone translesion synthesis"/>
    <property type="evidence" value="ECO:0007669"/>
    <property type="project" value="InterPro"/>
</dbReference>
<dbReference type="InterPro" id="IPR044917">
    <property type="entry name" value="PRIMPOL"/>
</dbReference>
<dbReference type="PANTHER" id="PTHR31399:SF0">
    <property type="entry name" value="DNA-DIRECTED PRIMASE_POLYMERASE PROTEIN"/>
    <property type="match status" value="1"/>
</dbReference>
<accession>A0AAV5RM60</accession>
<dbReference type="GO" id="GO:0031297">
    <property type="term" value="P:replication fork processing"/>
    <property type="evidence" value="ECO:0007669"/>
    <property type="project" value="TreeGrafter"/>
</dbReference>
<evidence type="ECO:0000256" key="1">
    <source>
        <dbReference type="ARBA" id="ARBA00005375"/>
    </source>
</evidence>
<dbReference type="PROSITE" id="PS00778">
    <property type="entry name" value="HIS_ACID_PHOSPHAT_2"/>
    <property type="match status" value="1"/>
</dbReference>
<dbReference type="EC" id="2.7.7.102" evidence="4"/>
<dbReference type="GO" id="GO:0006264">
    <property type="term" value="P:mitochondrial DNA replication"/>
    <property type="evidence" value="ECO:0007669"/>
    <property type="project" value="TreeGrafter"/>
</dbReference>
<organism evidence="7 8">
    <name type="scientific">Starmerella bacillaris</name>
    <name type="common">Yeast</name>
    <name type="synonym">Candida zemplinina</name>
    <dbReference type="NCBI Taxonomy" id="1247836"/>
    <lineage>
        <taxon>Eukaryota</taxon>
        <taxon>Fungi</taxon>
        <taxon>Dikarya</taxon>
        <taxon>Ascomycota</taxon>
        <taxon>Saccharomycotina</taxon>
        <taxon>Dipodascomycetes</taxon>
        <taxon>Dipodascales</taxon>
        <taxon>Trichomonascaceae</taxon>
        <taxon>Starmerella</taxon>
    </lineage>
</organism>
<dbReference type="GO" id="GO:0009411">
    <property type="term" value="P:response to UV"/>
    <property type="evidence" value="ECO:0007669"/>
    <property type="project" value="TreeGrafter"/>
</dbReference>
<dbReference type="GO" id="GO:0003688">
    <property type="term" value="F:DNA replication origin binding"/>
    <property type="evidence" value="ECO:0007669"/>
    <property type="project" value="InterPro"/>
</dbReference>